<dbReference type="Pfam" id="PF24566">
    <property type="entry name" value="HEAT_Ints3_C"/>
    <property type="match status" value="1"/>
</dbReference>
<comment type="subcellular location">
    <subcellularLocation>
        <location evidence="2">Cytoplasm</location>
    </subcellularLocation>
    <subcellularLocation>
        <location evidence="1">Nucleus</location>
    </subcellularLocation>
</comment>
<evidence type="ECO:0000256" key="4">
    <source>
        <dbReference type="ARBA" id="ARBA00022490"/>
    </source>
</evidence>
<comment type="caution">
    <text evidence="9">The sequence shown here is derived from an EMBL/GenBank/DDBJ whole genome shotgun (WGS) entry which is preliminary data.</text>
</comment>
<sequence>MGPKYEPRSKIYDLDPIEADDELDLEMSRLYAEHRNVAMNKSEIELHNYLQDKASQNKKEYNEVILALLYGALTETENARMFFQSIASVNRDNYFALIQKLQIILMSAKFQYLRSPVRDQVFWLISELTNLGAQHVDSLYLILMRQIRGGDTSQFTTTLCDHILRLFELHKSWLETNPKVIPFAVYTFLRAIADHRTSQLQPLQQKEIRFVLMLMREKWMHCVPIGRDLIRVLKDLSTLPEFAQFWDDMVNHPKQLSPKFGGVQAMLNSPTPKDFLKCRLTPDIEHKLLFILQNLRITHFQKNLNWFTQRFLSTPESEPFYVDVVRYLVAGWYPSNQILQSDIVPRYVVIGSMIRSIKSNVVAANVRTALVFDWLFFKPSDNIMFIEPAMLLMERSAERYAHITAGLIQFLKRSVDEYFPLMKDYMSQCVACGMRIMLAKGVIRSLLPIYRCPATDQMTRDNMQALFSEFLVEDAHQQAQGPPSLPSSVTMHASTPLPPPSAATITMDRPVTPKLESTDTPSEQDDREMEEGQQRESKAIKEDADDDDAFLYGESDSSSKPQIVQEDHDMETSEAPAPAVALTPGTTDIETDDTQVEQAAAADEEQMATDDDYEDDDESAEGLQSNQSYWIFGDSLKRFKEACQAVRAAQKDADMDEYSVQISIVKKSLNEILAVFLRMAIPAETLAITVGPSIRNMVSSNLLNYTATAATADASKDAFDLVMSTFWNVRDVDASRDKLVRLIGCIAHTTKVKGKRHVIGMRWWAFIAAQLQNDASDTESWFPSILKNYETYVLHAYTMEESEMDQSEYLKEYLRGDLEMLAEHNVALFNTLIPLIYQYLPHATVGNSELLRITLLVLLPDAMGKITCSLHFGNMRVFGDTVDTQFLEASLSLPAYETMYYWQLLAAEIQGNVKRIEQFFQQEQVAAVLKTQFKHELMPSLMSILSSTEPSKDLIHAMIRTVPPQPTLAHPQAQLVLAALQYWSMHATESFGSSLNELILWFIDQVESEVNELEDDVTTLLSLLILWWPQKNTSETFKSNKLLLSKAYTLSNLVGHECPKEWNQEVPRKKKRSILLDSDEDDDA</sequence>
<dbReference type="AlphaFoldDB" id="A0A162QHB6"/>
<name>A0A162QHB6_MUCCL</name>
<evidence type="ECO:0000313" key="10">
    <source>
        <dbReference type="Proteomes" id="UP000077051"/>
    </source>
</evidence>
<evidence type="ECO:0000256" key="5">
    <source>
        <dbReference type="ARBA" id="ARBA00023242"/>
    </source>
</evidence>
<evidence type="ECO:0000256" key="1">
    <source>
        <dbReference type="ARBA" id="ARBA00004123"/>
    </source>
</evidence>
<proteinExistence type="inferred from homology"/>
<comment type="similarity">
    <text evidence="3">Belongs to the Integrator subunit 3 family.</text>
</comment>
<dbReference type="PANTHER" id="PTHR13587:SF7">
    <property type="entry name" value="INTEGRATOR COMPLEX SUBUNIT 3"/>
    <property type="match status" value="1"/>
</dbReference>
<dbReference type="PANTHER" id="PTHR13587">
    <property type="entry name" value="INTEGRATOR COMPLEX SUBUNIT 3"/>
    <property type="match status" value="1"/>
</dbReference>
<evidence type="ECO:0000313" key="9">
    <source>
        <dbReference type="EMBL" id="OAD02030.1"/>
    </source>
</evidence>
<protein>
    <recommendedName>
        <fullName evidence="11">Integrator complex subunit 3</fullName>
    </recommendedName>
</protein>
<evidence type="ECO:0000256" key="3">
    <source>
        <dbReference type="ARBA" id="ARBA00006130"/>
    </source>
</evidence>
<dbReference type="STRING" id="747725.A0A162QHB6"/>
<feature type="compositionally biased region" description="Basic and acidic residues" evidence="6">
    <location>
        <begin position="530"/>
        <end position="542"/>
    </location>
</feature>
<evidence type="ECO:0000256" key="2">
    <source>
        <dbReference type="ARBA" id="ARBA00004496"/>
    </source>
</evidence>
<dbReference type="InterPro" id="IPR045334">
    <property type="entry name" value="INTS3"/>
</dbReference>
<keyword evidence="10" id="KW-1185">Reference proteome</keyword>
<evidence type="ECO:0008006" key="11">
    <source>
        <dbReference type="Google" id="ProtNLM"/>
    </source>
</evidence>
<reference evidence="9 10" key="1">
    <citation type="submission" date="2015-06" db="EMBL/GenBank/DDBJ databases">
        <title>Expansion of signal transduction pathways in fungi by whole-genome duplication.</title>
        <authorList>
            <consortium name="DOE Joint Genome Institute"/>
            <person name="Corrochano L.M."/>
            <person name="Kuo A."/>
            <person name="Marcet-Houben M."/>
            <person name="Polaino S."/>
            <person name="Salamov A."/>
            <person name="Villalobos J.M."/>
            <person name="Alvarez M.I."/>
            <person name="Avalos J."/>
            <person name="Benito E.P."/>
            <person name="Benoit I."/>
            <person name="Burger G."/>
            <person name="Camino L.P."/>
            <person name="Canovas D."/>
            <person name="Cerda-Olmedo E."/>
            <person name="Cheng J.-F."/>
            <person name="Dominguez A."/>
            <person name="Elias M."/>
            <person name="Eslava A.P."/>
            <person name="Glaser F."/>
            <person name="Grimwood J."/>
            <person name="Gutierrez G."/>
            <person name="Heitman J."/>
            <person name="Henrissat B."/>
            <person name="Iturriaga E.A."/>
            <person name="Lang B.F."/>
            <person name="Lavin J.L."/>
            <person name="Lee S."/>
            <person name="Li W."/>
            <person name="Lindquist E."/>
            <person name="Lopez-Garcia S."/>
            <person name="Luque E.M."/>
            <person name="Marcos A.T."/>
            <person name="Martin J."/>
            <person name="Mccluskey K."/>
            <person name="Medina H.R."/>
            <person name="Miralles-Duran A."/>
            <person name="Miyazaki A."/>
            <person name="Munoz-Torres E."/>
            <person name="Oguiza J.A."/>
            <person name="Ohm R."/>
            <person name="Olmedo M."/>
            <person name="Orejas M."/>
            <person name="Ortiz-Castellanos L."/>
            <person name="Pisabarro A.G."/>
            <person name="Rodriguez-Romero J."/>
            <person name="Ruiz-Herrera J."/>
            <person name="Ruiz-Vazquez R."/>
            <person name="Sanz C."/>
            <person name="Schackwitz W."/>
            <person name="Schmutz J."/>
            <person name="Shahriari M."/>
            <person name="Shelest E."/>
            <person name="Silva-Franco F."/>
            <person name="Soanes D."/>
            <person name="Syed K."/>
            <person name="Tagua V.G."/>
            <person name="Talbot N.J."/>
            <person name="Thon M."/>
            <person name="De Vries R.P."/>
            <person name="Wiebenga A."/>
            <person name="Yadav J.S."/>
            <person name="Braun E.L."/>
            <person name="Baker S."/>
            <person name="Garre V."/>
            <person name="Horwitz B."/>
            <person name="Torres-Martinez S."/>
            <person name="Idnurm A."/>
            <person name="Herrera-Estrella A."/>
            <person name="Gabaldon T."/>
            <person name="Grigoriev I.V."/>
        </authorList>
    </citation>
    <scope>NUCLEOTIDE SEQUENCE [LARGE SCALE GENOMIC DNA]</scope>
    <source>
        <strain evidence="9 10">CBS 277.49</strain>
    </source>
</reference>
<dbReference type="OrthoDB" id="2021145at2759"/>
<feature type="compositionally biased region" description="Polar residues" evidence="6">
    <location>
        <begin position="477"/>
        <end position="492"/>
    </location>
</feature>
<keyword evidence="4" id="KW-0963">Cytoplasm</keyword>
<dbReference type="InterPro" id="IPR019333">
    <property type="entry name" value="INTS3_N"/>
</dbReference>
<feature type="region of interest" description="Disordered" evidence="6">
    <location>
        <begin position="477"/>
        <end position="587"/>
    </location>
</feature>
<evidence type="ECO:0000256" key="6">
    <source>
        <dbReference type="SAM" id="MobiDB-lite"/>
    </source>
</evidence>
<feature type="domain" description="Integrator complex subunit 3 N-terminal" evidence="7">
    <location>
        <begin position="59"/>
        <end position="464"/>
    </location>
</feature>
<evidence type="ECO:0000259" key="7">
    <source>
        <dbReference type="Pfam" id="PF10189"/>
    </source>
</evidence>
<dbReference type="GO" id="GO:0005737">
    <property type="term" value="C:cytoplasm"/>
    <property type="evidence" value="ECO:0007669"/>
    <property type="project" value="UniProtKB-SubCell"/>
</dbReference>
<organism evidence="9 10">
    <name type="scientific">Mucor lusitanicus CBS 277.49</name>
    <dbReference type="NCBI Taxonomy" id="747725"/>
    <lineage>
        <taxon>Eukaryota</taxon>
        <taxon>Fungi</taxon>
        <taxon>Fungi incertae sedis</taxon>
        <taxon>Mucoromycota</taxon>
        <taxon>Mucoromycotina</taxon>
        <taxon>Mucoromycetes</taxon>
        <taxon>Mucorales</taxon>
        <taxon>Mucorineae</taxon>
        <taxon>Mucoraceae</taxon>
        <taxon>Mucor</taxon>
    </lineage>
</organism>
<evidence type="ECO:0000259" key="8">
    <source>
        <dbReference type="Pfam" id="PF24566"/>
    </source>
</evidence>
<dbReference type="VEuPathDB" id="FungiDB:MUCCIDRAFT_111380"/>
<dbReference type="InterPro" id="IPR056518">
    <property type="entry name" value="HEAT_Ints3_C"/>
</dbReference>
<dbReference type="EMBL" id="AMYB01000005">
    <property type="protein sequence ID" value="OAD02030.1"/>
    <property type="molecule type" value="Genomic_DNA"/>
</dbReference>
<keyword evidence="5" id="KW-0539">Nucleus</keyword>
<feature type="compositionally biased region" description="Acidic residues" evidence="6">
    <location>
        <begin position="602"/>
        <end position="620"/>
    </location>
</feature>
<dbReference type="Pfam" id="PF10189">
    <property type="entry name" value="Ints3_N"/>
    <property type="match status" value="1"/>
</dbReference>
<feature type="domain" description="Ints3-like C-terminal" evidence="8">
    <location>
        <begin position="805"/>
        <end position="1000"/>
    </location>
</feature>
<gene>
    <name evidence="9" type="ORF">MUCCIDRAFT_111380</name>
</gene>
<dbReference type="Proteomes" id="UP000077051">
    <property type="component" value="Unassembled WGS sequence"/>
</dbReference>
<dbReference type="GO" id="GO:0005634">
    <property type="term" value="C:nucleus"/>
    <property type="evidence" value="ECO:0007669"/>
    <property type="project" value="UniProtKB-SubCell"/>
</dbReference>
<feature type="region of interest" description="Disordered" evidence="6">
    <location>
        <begin position="600"/>
        <end position="622"/>
    </location>
</feature>
<accession>A0A162QHB6</accession>